<dbReference type="PANTHER" id="PTHR40027">
    <property type="entry name" value="CELL DIVISION PROTEIN DIVIC"/>
    <property type="match status" value="1"/>
</dbReference>
<reference evidence="1 2" key="1">
    <citation type="journal article" date="2016" name="Genome Announc.">
        <title>Whole-Genome Sequence of Rummeliibacillus stabekisii Strain PP9 Isolated from Antarctic Soil.</title>
        <authorList>
            <person name="da Mota F.F."/>
            <person name="Vollu R.E."/>
            <person name="Jurelevicius D."/>
            <person name="Seldin L."/>
        </authorList>
    </citation>
    <scope>NUCLEOTIDE SEQUENCE [LARGE SCALE GENOMIC DNA]</scope>
    <source>
        <strain evidence="1 2">PP9</strain>
    </source>
</reference>
<reference evidence="2" key="2">
    <citation type="submission" date="2016-03" db="EMBL/GenBank/DDBJ databases">
        <authorList>
            <person name="Ploux O."/>
        </authorList>
    </citation>
    <scope>NUCLEOTIDE SEQUENCE [LARGE SCALE GENOMIC DNA]</scope>
    <source>
        <strain evidence="2">PP9</strain>
    </source>
</reference>
<gene>
    <name evidence="1" type="ORF">ATY39_15435</name>
</gene>
<protein>
    <submittedName>
        <fullName evidence="1">Uncharacterized protein</fullName>
    </submittedName>
</protein>
<proteinExistence type="predicted"/>
<dbReference type="GO" id="GO:0051301">
    <property type="term" value="P:cell division"/>
    <property type="evidence" value="ECO:0007669"/>
    <property type="project" value="InterPro"/>
</dbReference>
<evidence type="ECO:0000313" key="2">
    <source>
        <dbReference type="Proteomes" id="UP000076021"/>
    </source>
</evidence>
<accession>A0A143HG36</accession>
<dbReference type="Proteomes" id="UP000076021">
    <property type="component" value="Chromosome"/>
</dbReference>
<dbReference type="STRING" id="241244.ATY39_15435"/>
<evidence type="ECO:0000313" key="1">
    <source>
        <dbReference type="EMBL" id="AMX00684.1"/>
    </source>
</evidence>
<dbReference type="KEGG" id="rst:ATY39_15435"/>
<dbReference type="Pfam" id="PF04977">
    <property type="entry name" value="DivIC"/>
    <property type="match status" value="1"/>
</dbReference>
<sequence length="138" mass="16098">MQKPSKQMYKKTTQMPTDYARAEMQKNSTHQKRKIGLYRRLGVMTLLFVLMAGSLFFMLAKQKHTLAVKEQHKTELQKTLAKQKEKQEDLKIQIAKLNDDDYIAKLARKDLFLSEDGEIIFSTPKSSEKDKKKTDSKE</sequence>
<dbReference type="EMBL" id="CP014806">
    <property type="protein sequence ID" value="AMX00684.1"/>
    <property type="molecule type" value="Genomic_DNA"/>
</dbReference>
<dbReference type="PANTHER" id="PTHR40027:SF1">
    <property type="entry name" value="CELL DIVISION PROTEIN DIVIC"/>
    <property type="match status" value="1"/>
</dbReference>
<dbReference type="OrthoDB" id="2991180at2"/>
<dbReference type="InterPro" id="IPR007060">
    <property type="entry name" value="FtsL/DivIC"/>
</dbReference>
<name>A0A143HG36_9BACL</name>
<keyword evidence="2" id="KW-1185">Reference proteome</keyword>
<dbReference type="InterPro" id="IPR039076">
    <property type="entry name" value="DivIC"/>
</dbReference>
<dbReference type="AlphaFoldDB" id="A0A143HG36"/>
<dbReference type="RefSeq" id="WP_066791314.1">
    <property type="nucleotide sequence ID" value="NZ_BJVD01000016.1"/>
</dbReference>
<organism evidence="1 2">
    <name type="scientific">Rummeliibacillus stabekisii</name>
    <dbReference type="NCBI Taxonomy" id="241244"/>
    <lineage>
        <taxon>Bacteria</taxon>
        <taxon>Bacillati</taxon>
        <taxon>Bacillota</taxon>
        <taxon>Bacilli</taxon>
        <taxon>Bacillales</taxon>
        <taxon>Caryophanaceae</taxon>
        <taxon>Rummeliibacillus</taxon>
    </lineage>
</organism>